<reference evidence="3 4" key="1">
    <citation type="journal article" date="2020" name="Biotechnol. Biofuels">
        <title>New insights from the biogas microbiome by comprehensive genome-resolved metagenomics of nearly 1600 species originating from multiple anaerobic digesters.</title>
        <authorList>
            <person name="Campanaro S."/>
            <person name="Treu L."/>
            <person name="Rodriguez-R L.M."/>
            <person name="Kovalovszki A."/>
            <person name="Ziels R.M."/>
            <person name="Maus I."/>
            <person name="Zhu X."/>
            <person name="Kougias P.G."/>
            <person name="Basile A."/>
            <person name="Luo G."/>
            <person name="Schluter A."/>
            <person name="Konstantinidis K.T."/>
            <person name="Angelidaki I."/>
        </authorList>
    </citation>
    <scope>NUCLEOTIDE SEQUENCE [LARGE SCALE GENOMIC DNA]</scope>
    <source>
        <strain evidence="3">AS27yjCOA_65</strain>
    </source>
</reference>
<dbReference type="SUPFAM" id="SSF88659">
    <property type="entry name" value="Sigma3 and sigma4 domains of RNA polymerase sigma factors"/>
    <property type="match status" value="1"/>
</dbReference>
<evidence type="ECO:0000259" key="2">
    <source>
        <dbReference type="PROSITE" id="PS51913"/>
    </source>
</evidence>
<dbReference type="Gene3D" id="3.30.950.30">
    <property type="entry name" value="Schlafen, AAA domain"/>
    <property type="match status" value="1"/>
</dbReference>
<dbReference type="Pfam" id="PF04326">
    <property type="entry name" value="SLFN_AlbA_2"/>
    <property type="match status" value="1"/>
</dbReference>
<keyword evidence="1" id="KW-0804">Transcription</keyword>
<dbReference type="InterPro" id="IPR038461">
    <property type="entry name" value="Schlafen_AlbA_2_dom_sf"/>
</dbReference>
<dbReference type="AlphaFoldDB" id="A0A7X9FU01"/>
<dbReference type="InterPro" id="IPR013324">
    <property type="entry name" value="RNA_pol_sigma_r3/r4-like"/>
</dbReference>
<comment type="caution">
    <text evidence="3">The sequence shown here is derived from an EMBL/GenBank/DDBJ whole genome shotgun (WGS) entry which is preliminary data.</text>
</comment>
<dbReference type="InterPro" id="IPR000943">
    <property type="entry name" value="RNA_pol_sigma70"/>
</dbReference>
<sequence length="641" mass="73948">MKQLVVLEPNLDWHRLPDFLPLLTPLAQQILTGLGFERDFDILSKRNGLQDKKTYTLQEIGDFYGVERERIRQIEQRALETLRKTIFGENPKVKMPAEFVELTQRFKIELHQIGPVITLGEVIEKVQLISKITFNHEDLPALYLLLSLYSFERLRENAYRPDVSAVSSWLTDNRIGKEDLFDTQTRIDNILTDSVIPLSFFDLVVRINKGRKNKVSQEIIQLSLKTLPHVETVNTDVYQIKIEHLRSIGDKAYRILAEHKKTMKIGEIHNELCHRLSKVGDNSQIPIRSISQQLIIDSRFTPVGKAGWILKEWPGFSTSSTVDFIREYLYQKKEAATLLEIYDFVITKRTDVKIGSIRSFLAQKDKFTRVTEDRFVPAGWKWEPYTPIRSSRKSVEGTLRNQIQDAVHEYLSFRKNEWVKISELKAYVLKKCSCKSPTFYSYLSDMTDVIKETRTDGVYCHLLDTINDDNKIDDQKNWAKIIALGESKTVEFKRAAKWNDFEKKADGSMIQQVVIEVAGFMNGNFPGRIFIGVDDKTRGLLGIEDDIKIADKGKQNQDGYTLFLSNSFSSKLGNDLSSYYDIEYQVIEDKTICCISVKPAQRIVYYEGHLYLRGSSQTNRLTAAEAVGYVRLREKNRGDQS</sequence>
<evidence type="ECO:0000313" key="3">
    <source>
        <dbReference type="EMBL" id="NMC64280.1"/>
    </source>
</evidence>
<dbReference type="EMBL" id="JAAZON010000637">
    <property type="protein sequence ID" value="NMC64280.1"/>
    <property type="molecule type" value="Genomic_DNA"/>
</dbReference>
<gene>
    <name evidence="3" type="ORF">GYA55_14040</name>
</gene>
<dbReference type="GO" id="GO:0003700">
    <property type="term" value="F:DNA-binding transcription factor activity"/>
    <property type="evidence" value="ECO:0007669"/>
    <property type="project" value="InterPro"/>
</dbReference>
<evidence type="ECO:0000256" key="1">
    <source>
        <dbReference type="ARBA" id="ARBA00023163"/>
    </source>
</evidence>
<dbReference type="Gene3D" id="1.10.10.1250">
    <property type="entry name" value="RNA polymerase, subunit delta, N-terminal domain"/>
    <property type="match status" value="1"/>
</dbReference>
<dbReference type="InterPro" id="IPR007759">
    <property type="entry name" value="Asxl_HARE-HTH"/>
</dbReference>
<dbReference type="PRINTS" id="PR00046">
    <property type="entry name" value="SIGMA70FCT"/>
</dbReference>
<protein>
    <recommendedName>
        <fullName evidence="2">HTH HARE-type domain-containing protein</fullName>
    </recommendedName>
</protein>
<feature type="domain" description="HTH HARE-type" evidence="2">
    <location>
        <begin position="246"/>
        <end position="313"/>
    </location>
</feature>
<proteinExistence type="predicted"/>
<dbReference type="InterPro" id="IPR036388">
    <property type="entry name" value="WH-like_DNA-bd_sf"/>
</dbReference>
<name>A0A7X9FU01_9DELT</name>
<dbReference type="PROSITE" id="PS51913">
    <property type="entry name" value="HTH_HARE"/>
    <property type="match status" value="1"/>
</dbReference>
<organism evidence="3 4">
    <name type="scientific">SAR324 cluster bacterium</name>
    <dbReference type="NCBI Taxonomy" id="2024889"/>
    <lineage>
        <taxon>Bacteria</taxon>
        <taxon>Deltaproteobacteria</taxon>
        <taxon>SAR324 cluster</taxon>
    </lineage>
</organism>
<dbReference type="InterPro" id="IPR007421">
    <property type="entry name" value="Schlafen_AlbA_2_dom"/>
</dbReference>
<dbReference type="InterPro" id="IPR038087">
    <property type="entry name" value="RNAP_delta_N_dom_sf"/>
</dbReference>
<evidence type="ECO:0000313" key="4">
    <source>
        <dbReference type="Proteomes" id="UP000524246"/>
    </source>
</evidence>
<dbReference type="Pfam" id="PF04545">
    <property type="entry name" value="Sigma70_r4"/>
    <property type="match status" value="1"/>
</dbReference>
<dbReference type="Gene3D" id="1.10.10.10">
    <property type="entry name" value="Winged helix-like DNA-binding domain superfamily/Winged helix DNA-binding domain"/>
    <property type="match status" value="1"/>
</dbReference>
<dbReference type="InterPro" id="IPR007630">
    <property type="entry name" value="RNA_pol_sigma70_r4"/>
</dbReference>
<accession>A0A7X9FU01</accession>
<dbReference type="GO" id="GO:0006352">
    <property type="term" value="P:DNA-templated transcription initiation"/>
    <property type="evidence" value="ECO:0007669"/>
    <property type="project" value="InterPro"/>
</dbReference>
<dbReference type="Proteomes" id="UP000524246">
    <property type="component" value="Unassembled WGS sequence"/>
</dbReference>